<protein>
    <submittedName>
        <fullName evidence="2">Uncharacterized protein</fullName>
    </submittedName>
</protein>
<name>X1GJH6_9ZZZZ</name>
<sequence length="33" mass="3695">NVKKDRLVDSTSTIKHSNLEEGSKEHEQGRSGQ</sequence>
<gene>
    <name evidence="2" type="ORF">S03H2_38584</name>
</gene>
<feature type="region of interest" description="Disordered" evidence="1">
    <location>
        <begin position="1"/>
        <end position="33"/>
    </location>
</feature>
<evidence type="ECO:0000313" key="2">
    <source>
        <dbReference type="EMBL" id="GAH57342.1"/>
    </source>
</evidence>
<comment type="caution">
    <text evidence="2">The sequence shown here is derived from an EMBL/GenBank/DDBJ whole genome shotgun (WGS) entry which is preliminary data.</text>
</comment>
<reference evidence="2" key="1">
    <citation type="journal article" date="2014" name="Front. Microbiol.">
        <title>High frequency of phylogenetically diverse reductive dehalogenase-homologous genes in deep subseafloor sedimentary metagenomes.</title>
        <authorList>
            <person name="Kawai M."/>
            <person name="Futagami T."/>
            <person name="Toyoda A."/>
            <person name="Takaki Y."/>
            <person name="Nishi S."/>
            <person name="Hori S."/>
            <person name="Arai W."/>
            <person name="Tsubouchi T."/>
            <person name="Morono Y."/>
            <person name="Uchiyama I."/>
            <person name="Ito T."/>
            <person name="Fujiyama A."/>
            <person name="Inagaki F."/>
            <person name="Takami H."/>
        </authorList>
    </citation>
    <scope>NUCLEOTIDE SEQUENCE</scope>
    <source>
        <strain evidence="2">Expedition CK06-06</strain>
    </source>
</reference>
<organism evidence="2">
    <name type="scientific">marine sediment metagenome</name>
    <dbReference type="NCBI Taxonomy" id="412755"/>
    <lineage>
        <taxon>unclassified sequences</taxon>
        <taxon>metagenomes</taxon>
        <taxon>ecological metagenomes</taxon>
    </lineage>
</organism>
<evidence type="ECO:0000256" key="1">
    <source>
        <dbReference type="SAM" id="MobiDB-lite"/>
    </source>
</evidence>
<dbReference type="EMBL" id="BARU01023800">
    <property type="protein sequence ID" value="GAH57342.1"/>
    <property type="molecule type" value="Genomic_DNA"/>
</dbReference>
<feature type="non-terminal residue" evidence="2">
    <location>
        <position position="1"/>
    </location>
</feature>
<accession>X1GJH6</accession>
<feature type="compositionally biased region" description="Basic and acidic residues" evidence="1">
    <location>
        <begin position="17"/>
        <end position="33"/>
    </location>
</feature>
<proteinExistence type="predicted"/>
<dbReference type="AlphaFoldDB" id="X1GJH6"/>